<dbReference type="GO" id="GO:0006310">
    <property type="term" value="P:DNA recombination"/>
    <property type="evidence" value="ECO:0007669"/>
    <property type="project" value="UniProtKB-KW"/>
</dbReference>
<reference evidence="2" key="1">
    <citation type="submission" date="2020-11" db="EMBL/GenBank/DDBJ databases">
        <authorList>
            <consortium name="DOE Joint Genome Institute"/>
            <person name="Ahrendt S."/>
            <person name="Riley R."/>
            <person name="Andreopoulos W."/>
            <person name="Labutti K."/>
            <person name="Pangilinan J."/>
            <person name="Ruiz-Duenas F.J."/>
            <person name="Barrasa J.M."/>
            <person name="Sanchez-Garcia M."/>
            <person name="Camarero S."/>
            <person name="Miyauchi S."/>
            <person name="Serrano A."/>
            <person name="Linde D."/>
            <person name="Babiker R."/>
            <person name="Drula E."/>
            <person name="Ayuso-Fernandez I."/>
            <person name="Pacheco R."/>
            <person name="Padilla G."/>
            <person name="Ferreira P."/>
            <person name="Barriuso J."/>
            <person name="Kellner H."/>
            <person name="Castanera R."/>
            <person name="Alfaro M."/>
            <person name="Ramirez L."/>
            <person name="Pisabarro A.G."/>
            <person name="Kuo A."/>
            <person name="Tritt A."/>
            <person name="Lipzen A."/>
            <person name="He G."/>
            <person name="Yan M."/>
            <person name="Ng V."/>
            <person name="Cullen D."/>
            <person name="Martin F."/>
            <person name="Rosso M.-N."/>
            <person name="Henrissat B."/>
            <person name="Hibbett D."/>
            <person name="Martinez A.T."/>
            <person name="Grigoriev I.V."/>
        </authorList>
    </citation>
    <scope>NUCLEOTIDE SEQUENCE</scope>
    <source>
        <strain evidence="2">CBS 506.95</strain>
    </source>
</reference>
<protein>
    <recommendedName>
        <fullName evidence="4">Tyr recombinase domain-containing protein</fullName>
    </recommendedName>
</protein>
<accession>A0A9P6E120</accession>
<gene>
    <name evidence="2" type="ORF">CPB83DRAFT_778758</name>
</gene>
<name>A0A9P6E120_9AGAR</name>
<dbReference type="PANTHER" id="PTHR34605:SF3">
    <property type="entry name" value="P CELL-TYPE AGGLUTINATION PROTEIN MAP4-LIKE-RELATED"/>
    <property type="match status" value="1"/>
</dbReference>
<keyword evidence="3" id="KW-1185">Reference proteome</keyword>
<evidence type="ECO:0008006" key="4">
    <source>
        <dbReference type="Google" id="ProtNLM"/>
    </source>
</evidence>
<comment type="caution">
    <text evidence="2">The sequence shown here is derived from an EMBL/GenBank/DDBJ whole genome shotgun (WGS) entry which is preliminary data.</text>
</comment>
<dbReference type="AlphaFoldDB" id="A0A9P6E120"/>
<proteinExistence type="predicted"/>
<dbReference type="PANTHER" id="PTHR34605">
    <property type="entry name" value="PHAGE_INTEGRASE DOMAIN-CONTAINING PROTEIN"/>
    <property type="match status" value="1"/>
</dbReference>
<dbReference type="SUPFAM" id="SSF56349">
    <property type="entry name" value="DNA breaking-rejoining enzymes"/>
    <property type="match status" value="1"/>
</dbReference>
<organism evidence="2 3">
    <name type="scientific">Crepidotus variabilis</name>
    <dbReference type="NCBI Taxonomy" id="179855"/>
    <lineage>
        <taxon>Eukaryota</taxon>
        <taxon>Fungi</taxon>
        <taxon>Dikarya</taxon>
        <taxon>Basidiomycota</taxon>
        <taxon>Agaricomycotina</taxon>
        <taxon>Agaricomycetes</taxon>
        <taxon>Agaricomycetidae</taxon>
        <taxon>Agaricales</taxon>
        <taxon>Agaricineae</taxon>
        <taxon>Crepidotaceae</taxon>
        <taxon>Crepidotus</taxon>
    </lineage>
</organism>
<sequence>AFFGMMRFGEISSRSRSSFDKSKHLTRKDALLGFDMNGSRYVRLDLPCAKTARPGEIQFIYLTNQGSLCPIDALNNLASVVPARAGDPLFSWRDHHGDIRPMVHSTALRYINNILQEGDFGTSFGHSFRIGGASFFLARGVSPEIVRIAGRWKSLAYELYIRAFEQVASLHLSIRQPSVVGVAAVPAAVV</sequence>
<dbReference type="OrthoDB" id="3254696at2759"/>
<dbReference type="GO" id="GO:0003677">
    <property type="term" value="F:DNA binding"/>
    <property type="evidence" value="ECO:0007669"/>
    <property type="project" value="InterPro"/>
</dbReference>
<keyword evidence="1" id="KW-0233">DNA recombination</keyword>
<dbReference type="Gene3D" id="1.10.443.10">
    <property type="entry name" value="Intergrase catalytic core"/>
    <property type="match status" value="1"/>
</dbReference>
<evidence type="ECO:0000313" key="2">
    <source>
        <dbReference type="EMBL" id="KAF9521422.1"/>
    </source>
</evidence>
<dbReference type="Proteomes" id="UP000807306">
    <property type="component" value="Unassembled WGS sequence"/>
</dbReference>
<dbReference type="InterPro" id="IPR013762">
    <property type="entry name" value="Integrase-like_cat_sf"/>
</dbReference>
<evidence type="ECO:0000256" key="1">
    <source>
        <dbReference type="ARBA" id="ARBA00023172"/>
    </source>
</evidence>
<dbReference type="InterPro" id="IPR011010">
    <property type="entry name" value="DNA_brk_join_enz"/>
</dbReference>
<evidence type="ECO:0000313" key="3">
    <source>
        <dbReference type="Proteomes" id="UP000807306"/>
    </source>
</evidence>
<dbReference type="GO" id="GO:0015074">
    <property type="term" value="P:DNA integration"/>
    <property type="evidence" value="ECO:0007669"/>
    <property type="project" value="InterPro"/>
</dbReference>
<dbReference type="EMBL" id="MU158070">
    <property type="protein sequence ID" value="KAF9521422.1"/>
    <property type="molecule type" value="Genomic_DNA"/>
</dbReference>
<dbReference type="InterPro" id="IPR052925">
    <property type="entry name" value="Phage_Integrase-like_Recomb"/>
</dbReference>
<feature type="non-terminal residue" evidence="2">
    <location>
        <position position="1"/>
    </location>
</feature>